<accession>A0A5A5R2X1</accession>
<organism evidence="1 2">
    <name type="scientific">Microcystis aeruginosa NIES-2519</name>
    <dbReference type="NCBI Taxonomy" id="2303981"/>
    <lineage>
        <taxon>Bacteria</taxon>
        <taxon>Bacillati</taxon>
        <taxon>Cyanobacteriota</taxon>
        <taxon>Cyanophyceae</taxon>
        <taxon>Oscillatoriophycideae</taxon>
        <taxon>Chroococcales</taxon>
        <taxon>Microcystaceae</taxon>
        <taxon>Microcystis</taxon>
    </lineage>
</organism>
<evidence type="ECO:0000313" key="2">
    <source>
        <dbReference type="Proteomes" id="UP000323569"/>
    </source>
</evidence>
<dbReference type="SUPFAM" id="SSF53335">
    <property type="entry name" value="S-adenosyl-L-methionine-dependent methyltransferases"/>
    <property type="match status" value="1"/>
</dbReference>
<dbReference type="EMBL" id="BHVO01000019">
    <property type="protein sequence ID" value="GCA70010.1"/>
    <property type="molecule type" value="Genomic_DNA"/>
</dbReference>
<name>A0A5A5R2X1_MICAE</name>
<dbReference type="AlphaFoldDB" id="A0A5A5R2X1"/>
<dbReference type="InterPro" id="IPR029063">
    <property type="entry name" value="SAM-dependent_MTases_sf"/>
</dbReference>
<gene>
    <name evidence="1" type="ORF">MiYa_01542</name>
</gene>
<dbReference type="Gene3D" id="3.40.50.150">
    <property type="entry name" value="Vaccinia Virus protein VP39"/>
    <property type="match status" value="1"/>
</dbReference>
<evidence type="ECO:0000313" key="1">
    <source>
        <dbReference type="EMBL" id="GCA70010.1"/>
    </source>
</evidence>
<dbReference type="Proteomes" id="UP000323569">
    <property type="component" value="Unassembled WGS sequence"/>
</dbReference>
<dbReference type="RefSeq" id="WP_149979042.1">
    <property type="nucleotide sequence ID" value="NZ_BHVO01000019.1"/>
</dbReference>
<reference evidence="1 2" key="1">
    <citation type="submission" date="2018-09" db="EMBL/GenBank/DDBJ databases">
        <title>Evolutionary history of phycoerythrin pigmentation in the water bloom-forming cyanobacterium Microcystis aeruginosa.</title>
        <authorList>
            <person name="Tanabe Y."/>
            <person name="Tanabe Y."/>
            <person name="Yamaguchi H."/>
        </authorList>
    </citation>
    <scope>NUCLEOTIDE SEQUENCE [LARGE SCALE GENOMIC DNA]</scope>
    <source>
        <strain evidence="1 2">NIES-2519</strain>
    </source>
</reference>
<proteinExistence type="predicted"/>
<sequence length="310" mass="35084">MLDSNNLYSDYAELYAIIADDRDFEYELTQMEVLKLDSSSTFVELFAGPAYHSTTLKKMGWDGKIIAIDSSKAMEDVAKKRGFFGNYICSDAITGLSTVTQAQVICIPRYSIVLVDHDYVKQLFYVIANALCSDGCFFIEIHKDTVVNEQAKIHGNWERLGIYRREVKNQGRSIECLWPFTTKAVDIEKNIVDMSVKITSTNDSGKQDEFIFTSREHLHSRTTLDNFASEARLVPAPDLNFDTSDGNFIAYQKKSDSAADSDYFKTLGKKALNRIFDLSTNETQSKLIEKSGLDVEHHDSPLSLHVYNLL</sequence>
<dbReference type="Gene3D" id="2.20.25.110">
    <property type="entry name" value="S-adenosyl-L-methionine-dependent methyltransferases"/>
    <property type="match status" value="1"/>
</dbReference>
<comment type="caution">
    <text evidence="1">The sequence shown here is derived from an EMBL/GenBank/DDBJ whole genome shotgun (WGS) entry which is preliminary data.</text>
</comment>
<protein>
    <recommendedName>
        <fullName evidence="3">Methyltransferase domain-containing protein</fullName>
    </recommendedName>
</protein>
<evidence type="ECO:0008006" key="3">
    <source>
        <dbReference type="Google" id="ProtNLM"/>
    </source>
</evidence>